<feature type="transmembrane region" description="Helical" evidence="2">
    <location>
        <begin position="125"/>
        <end position="148"/>
    </location>
</feature>
<comment type="caution">
    <text evidence="3">The sequence shown here is derived from an EMBL/GenBank/DDBJ whole genome shotgun (WGS) entry which is preliminary data.</text>
</comment>
<keyword evidence="4" id="KW-1185">Reference proteome</keyword>
<organism evidence="3 4">
    <name type="scientific">Steccherinum ochraceum</name>
    <dbReference type="NCBI Taxonomy" id="92696"/>
    <lineage>
        <taxon>Eukaryota</taxon>
        <taxon>Fungi</taxon>
        <taxon>Dikarya</taxon>
        <taxon>Basidiomycota</taxon>
        <taxon>Agaricomycotina</taxon>
        <taxon>Agaricomycetes</taxon>
        <taxon>Polyporales</taxon>
        <taxon>Steccherinaceae</taxon>
        <taxon>Steccherinum</taxon>
    </lineage>
</organism>
<keyword evidence="2" id="KW-1133">Transmembrane helix</keyword>
<gene>
    <name evidence="3" type="ORF">EIP91_005521</name>
</gene>
<dbReference type="AlphaFoldDB" id="A0A4R0RXL1"/>
<proteinExistence type="predicted"/>
<reference evidence="3 4" key="1">
    <citation type="submission" date="2018-11" db="EMBL/GenBank/DDBJ databases">
        <title>Genome assembly of Steccherinum ochraceum LE-BIN_3174, the white-rot fungus of the Steccherinaceae family (The Residual Polyporoid clade, Polyporales, Basidiomycota).</title>
        <authorList>
            <person name="Fedorova T.V."/>
            <person name="Glazunova O.A."/>
            <person name="Landesman E.O."/>
            <person name="Moiseenko K.V."/>
            <person name="Psurtseva N.V."/>
            <person name="Savinova O.S."/>
            <person name="Shakhova N.V."/>
            <person name="Tyazhelova T.V."/>
            <person name="Vasina D.V."/>
        </authorList>
    </citation>
    <scope>NUCLEOTIDE SEQUENCE [LARGE SCALE GENOMIC DNA]</scope>
    <source>
        <strain evidence="3 4">LE-BIN_3174</strain>
    </source>
</reference>
<evidence type="ECO:0000256" key="1">
    <source>
        <dbReference type="SAM" id="MobiDB-lite"/>
    </source>
</evidence>
<name>A0A4R0RXL1_9APHY</name>
<feature type="transmembrane region" description="Helical" evidence="2">
    <location>
        <begin position="160"/>
        <end position="181"/>
    </location>
</feature>
<dbReference type="OrthoDB" id="5427664at2759"/>
<keyword evidence="2" id="KW-0472">Membrane</keyword>
<dbReference type="EMBL" id="RWJN01000003">
    <property type="protein sequence ID" value="TCD71755.1"/>
    <property type="molecule type" value="Genomic_DNA"/>
</dbReference>
<keyword evidence="2" id="KW-0812">Transmembrane</keyword>
<evidence type="ECO:0000256" key="2">
    <source>
        <dbReference type="SAM" id="Phobius"/>
    </source>
</evidence>
<feature type="transmembrane region" description="Helical" evidence="2">
    <location>
        <begin position="20"/>
        <end position="39"/>
    </location>
</feature>
<accession>A0A4R0RXL1</accession>
<feature type="region of interest" description="Disordered" evidence="1">
    <location>
        <begin position="255"/>
        <end position="284"/>
    </location>
</feature>
<protein>
    <recommendedName>
        <fullName evidence="5">Transmembrane protein</fullName>
    </recommendedName>
</protein>
<sequence>MSFSFYGLYHRTEDPPMSLLLLTAAHVVSFLAFTTWVWATAPTFECANFVHLVVFGHWVRVTGWIRYIVLSILGFWNVEAVFAFSLVIPSALTEIPFLVEVSPFLRAFAIYSGNYGDDVPVMERVLIGAFAGLGFLLFGIIMAELMIATHHVVQQDGEWGFGQVAAMILLLTPVFNLVRVLRDHHIKRSTMSVEQRPLATLRRLVKDLLRRPRQKADVDVETVKDDVSRLSEDRSIPENTTIRDANTSALRMLQLRRQSTPSVDSHDGLTSEPELTTTNTPTAP</sequence>
<feature type="compositionally biased region" description="Polar residues" evidence="1">
    <location>
        <begin position="273"/>
        <end position="284"/>
    </location>
</feature>
<evidence type="ECO:0008006" key="5">
    <source>
        <dbReference type="Google" id="ProtNLM"/>
    </source>
</evidence>
<dbReference type="Proteomes" id="UP000292702">
    <property type="component" value="Unassembled WGS sequence"/>
</dbReference>
<evidence type="ECO:0000313" key="3">
    <source>
        <dbReference type="EMBL" id="TCD71755.1"/>
    </source>
</evidence>
<evidence type="ECO:0000313" key="4">
    <source>
        <dbReference type="Proteomes" id="UP000292702"/>
    </source>
</evidence>